<dbReference type="Gene3D" id="2.60.40.420">
    <property type="entry name" value="Cupredoxins - blue copper proteins"/>
    <property type="match status" value="3"/>
</dbReference>
<dbReference type="Pfam" id="PF07731">
    <property type="entry name" value="Cu-oxidase_2"/>
    <property type="match status" value="1"/>
</dbReference>
<feature type="domain" description="Plastocyanin-like" evidence="6">
    <location>
        <begin position="73"/>
        <end position="184"/>
    </location>
</feature>
<dbReference type="InterPro" id="IPR001117">
    <property type="entry name" value="Cu-oxidase_2nd"/>
</dbReference>
<keyword evidence="2" id="KW-0560">Oxidoreductase</keyword>
<dbReference type="Pfam" id="PF00394">
    <property type="entry name" value="Cu-oxidase"/>
    <property type="match status" value="1"/>
</dbReference>
<dbReference type="InterPro" id="IPR011706">
    <property type="entry name" value="Cu-oxidase_C"/>
</dbReference>
<dbReference type="InterPro" id="IPR011707">
    <property type="entry name" value="Cu-oxidase-like_N"/>
</dbReference>
<dbReference type="InterPro" id="IPR002355">
    <property type="entry name" value="Cu_oxidase_Cu_BS"/>
</dbReference>
<evidence type="ECO:0000313" key="7">
    <source>
        <dbReference type="EMBL" id="OYN92558.1"/>
    </source>
</evidence>
<dbReference type="PANTHER" id="PTHR11709:SF2">
    <property type="entry name" value="MULTICOPPER OXIDASE LPR1"/>
    <property type="match status" value="1"/>
</dbReference>
<keyword evidence="3" id="KW-1133">Transmembrane helix</keyword>
<evidence type="ECO:0000256" key="1">
    <source>
        <dbReference type="ARBA" id="ARBA00022723"/>
    </source>
</evidence>
<dbReference type="CDD" id="cd13853">
    <property type="entry name" value="CuRO_1_Tth-MCO_like"/>
    <property type="match status" value="1"/>
</dbReference>
<reference evidence="7 8" key="1">
    <citation type="submission" date="2017-07" db="EMBL/GenBank/DDBJ databases">
        <title>Draft whole genome sequences of clinical Proprionibacteriaceae strains.</title>
        <authorList>
            <person name="Bernier A.-M."/>
            <person name="Bernard K."/>
            <person name="Domingo M.-C."/>
        </authorList>
    </citation>
    <scope>NUCLEOTIDE SEQUENCE [LARGE SCALE GENOMIC DNA]</scope>
    <source>
        <strain evidence="7 8">NML 150081</strain>
    </source>
</reference>
<dbReference type="PROSITE" id="PS00080">
    <property type="entry name" value="MULTICOPPER_OXIDASE2"/>
    <property type="match status" value="1"/>
</dbReference>
<feature type="transmembrane region" description="Helical" evidence="3">
    <location>
        <begin position="12"/>
        <end position="32"/>
    </location>
</feature>
<comment type="caution">
    <text evidence="7">The sequence shown here is derived from an EMBL/GenBank/DDBJ whole genome shotgun (WGS) entry which is preliminary data.</text>
</comment>
<evidence type="ECO:0000256" key="3">
    <source>
        <dbReference type="SAM" id="Phobius"/>
    </source>
</evidence>
<protein>
    <submittedName>
        <fullName evidence="7">Copper oxidase</fullName>
    </submittedName>
</protein>
<dbReference type="AlphaFoldDB" id="A0A255ELX9"/>
<dbReference type="CDD" id="cd13900">
    <property type="entry name" value="CuRO_3_Tth-MCO_like"/>
    <property type="match status" value="1"/>
</dbReference>
<dbReference type="OrthoDB" id="345021at2"/>
<proteinExistence type="predicted"/>
<dbReference type="InterPro" id="IPR008972">
    <property type="entry name" value="Cupredoxin"/>
</dbReference>
<name>A0A255ELX9_9ACTN</name>
<feature type="domain" description="Plastocyanin-like" evidence="4">
    <location>
        <begin position="222"/>
        <end position="298"/>
    </location>
</feature>
<dbReference type="PANTHER" id="PTHR11709">
    <property type="entry name" value="MULTI-COPPER OXIDASE"/>
    <property type="match status" value="1"/>
</dbReference>
<sequence>MRPITRREALRLGMLGGFGVLVGGVGLSWSGLPWLAPRSSSIGGGGGSLVEPEVLRSWGGVLRVELVAVRQESTVAGRRARVLTYNGTVPGQTWLVRPGDRIEVRLRNELDIPTNLHTHGLEVSPQDNGDNPFLSIEPGQVFDYRFDLPADHPPGVFWYHPHRHGTVADQLFGGLYGALIVEGDQVPVSRDRVLVVSDLSLTADGQVASVSGPEVMMGREGELVLVNGQHLPQLSARPGQRERWRVINACTSRYLRLALPGQRLELLGVDSGREPAPRAVEEVLLAPGNRADLLVSMRAGTSELRTLGHDRGGMGMMGGGGLSGPGTLATLTVSGDEAAAPGPVPDRPAVPDLRDKPVAGQREIAFTMTMGTMMGPGRDMMDLGFDGRAFDADRIDQQVSAGTVEEWVITNPTPMDHPFHLHVWPMQLMETGGQPVREPTRRDVVNVPARGRVRVLVDFARHPGRSVYHCHILDHEDAGMMASVEAR</sequence>
<dbReference type="Proteomes" id="UP000216300">
    <property type="component" value="Unassembled WGS sequence"/>
</dbReference>
<dbReference type="InterPro" id="IPR045087">
    <property type="entry name" value="Cu-oxidase_fam"/>
</dbReference>
<evidence type="ECO:0000259" key="4">
    <source>
        <dbReference type="Pfam" id="PF00394"/>
    </source>
</evidence>
<evidence type="ECO:0000259" key="5">
    <source>
        <dbReference type="Pfam" id="PF07731"/>
    </source>
</evidence>
<keyword evidence="8" id="KW-1185">Reference proteome</keyword>
<dbReference type="GO" id="GO:0005507">
    <property type="term" value="F:copper ion binding"/>
    <property type="evidence" value="ECO:0007669"/>
    <property type="project" value="InterPro"/>
</dbReference>
<dbReference type="RefSeq" id="WP_094452554.1">
    <property type="nucleotide sequence ID" value="NZ_NMVJ01000001.1"/>
</dbReference>
<dbReference type="EMBL" id="NMVJ01000001">
    <property type="protein sequence ID" value="OYN92558.1"/>
    <property type="molecule type" value="Genomic_DNA"/>
</dbReference>
<dbReference type="Pfam" id="PF07732">
    <property type="entry name" value="Cu-oxidase_3"/>
    <property type="match status" value="1"/>
</dbReference>
<keyword evidence="3" id="KW-0812">Transmembrane</keyword>
<accession>A0A255ELX9</accession>
<dbReference type="GO" id="GO:0016491">
    <property type="term" value="F:oxidoreductase activity"/>
    <property type="evidence" value="ECO:0007669"/>
    <property type="project" value="UniProtKB-KW"/>
</dbReference>
<gene>
    <name evidence="7" type="ORF">CGZ91_03510</name>
</gene>
<evidence type="ECO:0000256" key="2">
    <source>
        <dbReference type="ARBA" id="ARBA00023002"/>
    </source>
</evidence>
<organism evidence="7 8">
    <name type="scientific">Parenemella sanctibonifatiensis</name>
    <dbReference type="NCBI Taxonomy" id="2016505"/>
    <lineage>
        <taxon>Bacteria</taxon>
        <taxon>Bacillati</taxon>
        <taxon>Actinomycetota</taxon>
        <taxon>Actinomycetes</taxon>
        <taxon>Propionibacteriales</taxon>
        <taxon>Propionibacteriaceae</taxon>
        <taxon>Parenemella</taxon>
    </lineage>
</organism>
<keyword evidence="1" id="KW-0479">Metal-binding</keyword>
<keyword evidence="3" id="KW-0472">Membrane</keyword>
<evidence type="ECO:0000313" key="8">
    <source>
        <dbReference type="Proteomes" id="UP000216300"/>
    </source>
</evidence>
<feature type="domain" description="Plastocyanin-like" evidence="5">
    <location>
        <begin position="365"/>
        <end position="485"/>
    </location>
</feature>
<dbReference type="SUPFAM" id="SSF49503">
    <property type="entry name" value="Cupredoxins"/>
    <property type="match status" value="3"/>
</dbReference>
<evidence type="ECO:0000259" key="6">
    <source>
        <dbReference type="Pfam" id="PF07732"/>
    </source>
</evidence>